<dbReference type="CDD" id="cd03768">
    <property type="entry name" value="SR_ResInv"/>
    <property type="match status" value="1"/>
</dbReference>
<dbReference type="InterPro" id="IPR006118">
    <property type="entry name" value="Recombinase_CS"/>
</dbReference>
<evidence type="ECO:0000256" key="3">
    <source>
        <dbReference type="ARBA" id="ARBA00023125"/>
    </source>
</evidence>
<dbReference type="Pfam" id="PF00239">
    <property type="entry name" value="Resolvase"/>
    <property type="match status" value="1"/>
</dbReference>
<sequence length="187" mass="21099">MSPKTRRIGYARVSTLRQDLERQLRALKRHGCDLVFSDKASGKTVAGRPDLEAALSQLDEGDEFVIAEWDRATRSMWDGLQIIKRVIESKAVIRVLDRSYIDLSTPMGQGFMALFSAMAEDERQRIIKRTHEGRQVARDRGVKMGRKPKLNAKQVAEIRQRLANGEKTRDLADSYGVSRSTIARVGA</sequence>
<dbReference type="SUPFAM" id="SSF53041">
    <property type="entry name" value="Resolvase-like"/>
    <property type="match status" value="1"/>
</dbReference>
<dbReference type="GO" id="GO:0015074">
    <property type="term" value="P:DNA integration"/>
    <property type="evidence" value="ECO:0007669"/>
    <property type="project" value="UniProtKB-KW"/>
</dbReference>
<comment type="similarity">
    <text evidence="1">Belongs to the site-specific recombinase resolvase family.</text>
</comment>
<dbReference type="InterPro" id="IPR009057">
    <property type="entry name" value="Homeodomain-like_sf"/>
</dbReference>
<evidence type="ECO:0000256" key="6">
    <source>
        <dbReference type="PROSITE-ProRule" id="PRU10137"/>
    </source>
</evidence>
<dbReference type="GO" id="GO:0003677">
    <property type="term" value="F:DNA binding"/>
    <property type="evidence" value="ECO:0007669"/>
    <property type="project" value="UniProtKB-KW"/>
</dbReference>
<evidence type="ECO:0000256" key="4">
    <source>
        <dbReference type="ARBA" id="ARBA00023172"/>
    </source>
</evidence>
<reference evidence="8 9" key="1">
    <citation type="submission" date="2019-11" db="EMBL/GenBank/DDBJ databases">
        <title>Whole-genome sequence of Rhodoplanes serenus DSM 18633, type strain.</title>
        <authorList>
            <person name="Kyndt J.A."/>
            <person name="Meyer T.E."/>
        </authorList>
    </citation>
    <scope>NUCLEOTIDE SEQUENCE [LARGE SCALE GENOMIC DNA]</scope>
    <source>
        <strain evidence="8 9">DSM 18633</strain>
    </source>
</reference>
<evidence type="ECO:0000313" key="9">
    <source>
        <dbReference type="Proteomes" id="UP000438991"/>
    </source>
</evidence>
<feature type="active site" description="O-(5'-phospho-DNA)-serine intermediate" evidence="5 6">
    <location>
        <position position="14"/>
    </location>
</feature>
<comment type="caution">
    <text evidence="8">The sequence shown here is derived from an EMBL/GenBank/DDBJ whole genome shotgun (WGS) entry which is preliminary data.</text>
</comment>
<dbReference type="GO" id="GO:0000150">
    <property type="term" value="F:DNA strand exchange activity"/>
    <property type="evidence" value="ECO:0007669"/>
    <property type="project" value="InterPro"/>
</dbReference>
<evidence type="ECO:0000259" key="7">
    <source>
        <dbReference type="PROSITE" id="PS51736"/>
    </source>
</evidence>
<keyword evidence="4" id="KW-0233">DNA recombination</keyword>
<dbReference type="PROSITE" id="PS00397">
    <property type="entry name" value="RECOMBINASES_1"/>
    <property type="match status" value="1"/>
</dbReference>
<dbReference type="InterPro" id="IPR036162">
    <property type="entry name" value="Resolvase-like_N_sf"/>
</dbReference>
<protein>
    <submittedName>
        <fullName evidence="8">Helix-turn-helix domain-containing protein</fullName>
    </submittedName>
</protein>
<feature type="domain" description="Resolvase/invertase-type recombinase catalytic" evidence="7">
    <location>
        <begin position="6"/>
        <end position="141"/>
    </location>
</feature>
<dbReference type="InterPro" id="IPR050639">
    <property type="entry name" value="SSR_resolvase"/>
</dbReference>
<dbReference type="CDD" id="cd00569">
    <property type="entry name" value="HTH_Hin_like"/>
    <property type="match status" value="1"/>
</dbReference>
<dbReference type="Pfam" id="PF02796">
    <property type="entry name" value="HTH_7"/>
    <property type="match status" value="1"/>
</dbReference>
<proteinExistence type="inferred from homology"/>
<keyword evidence="2" id="KW-0229">DNA integration</keyword>
<keyword evidence="3" id="KW-0238">DNA-binding</keyword>
<dbReference type="Gene3D" id="1.10.10.60">
    <property type="entry name" value="Homeodomain-like"/>
    <property type="match status" value="1"/>
</dbReference>
<dbReference type="Gene3D" id="3.40.50.1390">
    <property type="entry name" value="Resolvase, N-terminal catalytic domain"/>
    <property type="match status" value="1"/>
</dbReference>
<dbReference type="PROSITE" id="PS51736">
    <property type="entry name" value="RECOMBINASES_3"/>
    <property type="match status" value="1"/>
</dbReference>
<dbReference type="RefSeq" id="WP_155481165.1">
    <property type="nucleotide sequence ID" value="NZ_WNKV01000020.1"/>
</dbReference>
<evidence type="ECO:0000256" key="2">
    <source>
        <dbReference type="ARBA" id="ARBA00022908"/>
    </source>
</evidence>
<dbReference type="SUPFAM" id="SSF46689">
    <property type="entry name" value="Homeodomain-like"/>
    <property type="match status" value="1"/>
</dbReference>
<dbReference type="AlphaFoldDB" id="A0A9X5AUT8"/>
<dbReference type="EMBL" id="WNKV01000020">
    <property type="protein sequence ID" value="MTW18784.1"/>
    <property type="molecule type" value="Genomic_DNA"/>
</dbReference>
<evidence type="ECO:0000313" key="8">
    <source>
        <dbReference type="EMBL" id="MTW18784.1"/>
    </source>
</evidence>
<name>A0A9X5AUT8_9BRAD</name>
<dbReference type="PANTHER" id="PTHR30461">
    <property type="entry name" value="DNA-INVERTASE FROM LAMBDOID PROPHAGE"/>
    <property type="match status" value="1"/>
</dbReference>
<dbReference type="Proteomes" id="UP000438991">
    <property type="component" value="Unassembled WGS sequence"/>
</dbReference>
<gene>
    <name evidence="8" type="ORF">GJ689_21520</name>
</gene>
<organism evidence="8 9">
    <name type="scientific">Rhodoplanes serenus</name>
    <dbReference type="NCBI Taxonomy" id="200615"/>
    <lineage>
        <taxon>Bacteria</taxon>
        <taxon>Pseudomonadati</taxon>
        <taxon>Pseudomonadota</taxon>
        <taxon>Alphaproteobacteria</taxon>
        <taxon>Hyphomicrobiales</taxon>
        <taxon>Nitrobacteraceae</taxon>
        <taxon>Rhodoplanes</taxon>
    </lineage>
</organism>
<dbReference type="PANTHER" id="PTHR30461:SF2">
    <property type="entry name" value="SERINE RECOMBINASE PINE-RELATED"/>
    <property type="match status" value="1"/>
</dbReference>
<accession>A0A9X5AUT8</accession>
<dbReference type="InterPro" id="IPR006119">
    <property type="entry name" value="Resolv_N"/>
</dbReference>
<evidence type="ECO:0000256" key="1">
    <source>
        <dbReference type="ARBA" id="ARBA00009913"/>
    </source>
</evidence>
<evidence type="ECO:0000256" key="5">
    <source>
        <dbReference type="PIRSR" id="PIRSR606118-50"/>
    </source>
</evidence>
<dbReference type="InterPro" id="IPR006120">
    <property type="entry name" value="Resolvase_HTH_dom"/>
</dbReference>
<dbReference type="SMART" id="SM00857">
    <property type="entry name" value="Resolvase"/>
    <property type="match status" value="1"/>
</dbReference>